<feature type="compositionally biased region" description="Pro residues" evidence="1">
    <location>
        <begin position="94"/>
        <end position="107"/>
    </location>
</feature>
<evidence type="ECO:0000313" key="2">
    <source>
        <dbReference type="EMBL" id="CAD7671281.1"/>
    </source>
</evidence>
<feature type="compositionally biased region" description="Polar residues" evidence="1">
    <location>
        <begin position="9"/>
        <end position="20"/>
    </location>
</feature>
<keyword evidence="3" id="KW-1185">Reference proteome</keyword>
<evidence type="ECO:0000313" key="3">
    <source>
        <dbReference type="Proteomes" id="UP000645828"/>
    </source>
</evidence>
<feature type="compositionally biased region" description="Low complexity" evidence="1">
    <location>
        <begin position="84"/>
        <end position="93"/>
    </location>
</feature>
<reference evidence="2" key="1">
    <citation type="submission" date="2020-12" db="EMBL/GenBank/DDBJ databases">
        <authorList>
            <consortium name="Molecular Ecology Group"/>
        </authorList>
    </citation>
    <scope>NUCLEOTIDE SEQUENCE</scope>
    <source>
        <strain evidence="2">TBG_1078</strain>
    </source>
</reference>
<organism evidence="2 3">
    <name type="scientific">Nyctereutes procyonoides</name>
    <name type="common">Raccoon dog</name>
    <name type="synonym">Canis procyonoides</name>
    <dbReference type="NCBI Taxonomy" id="34880"/>
    <lineage>
        <taxon>Eukaryota</taxon>
        <taxon>Metazoa</taxon>
        <taxon>Chordata</taxon>
        <taxon>Craniata</taxon>
        <taxon>Vertebrata</taxon>
        <taxon>Euteleostomi</taxon>
        <taxon>Mammalia</taxon>
        <taxon>Eutheria</taxon>
        <taxon>Laurasiatheria</taxon>
        <taxon>Carnivora</taxon>
        <taxon>Caniformia</taxon>
        <taxon>Canidae</taxon>
        <taxon>Nyctereutes</taxon>
    </lineage>
</organism>
<evidence type="ECO:0000256" key="1">
    <source>
        <dbReference type="SAM" id="MobiDB-lite"/>
    </source>
</evidence>
<protein>
    <submittedName>
        <fullName evidence="2">(raccoon dog) hypothetical protein</fullName>
    </submittedName>
</protein>
<feature type="compositionally biased region" description="Basic and acidic residues" evidence="1">
    <location>
        <begin position="72"/>
        <end position="83"/>
    </location>
</feature>
<name>A0A811YAE5_NYCPR</name>
<feature type="region of interest" description="Disordered" evidence="1">
    <location>
        <begin position="1"/>
        <end position="188"/>
    </location>
</feature>
<accession>A0A811YAE5</accession>
<gene>
    <name evidence="2" type="ORF">NYPRO_LOCUS4076</name>
</gene>
<proteinExistence type="predicted"/>
<feature type="compositionally biased region" description="Basic and acidic residues" evidence="1">
    <location>
        <begin position="30"/>
        <end position="39"/>
    </location>
</feature>
<comment type="caution">
    <text evidence="2">The sequence shown here is derived from an EMBL/GenBank/DDBJ whole genome shotgun (WGS) entry which is preliminary data.</text>
</comment>
<dbReference type="EMBL" id="CAJHUB010000662">
    <property type="protein sequence ID" value="CAD7671281.1"/>
    <property type="molecule type" value="Genomic_DNA"/>
</dbReference>
<sequence>MGVGPWRTPTGTSHNLSRPGSSRAAPGSERSLRGKERLTHTMRLPWPCSGEPRGAAPRPTPPSPEAGARAGALERRPAGRELCSRNAVNNSSAPPAPPRRPFVPPPLALWLRPCRPGPGPTSRAQRSHRLSETWLRASAEGDGSEQTRGRSRSVRRTTETPFAGTELPDTVLTLGSGRPPGTCVQASG</sequence>
<dbReference type="AlphaFoldDB" id="A0A811YAE5"/>
<dbReference type="Proteomes" id="UP000645828">
    <property type="component" value="Unassembled WGS sequence"/>
</dbReference>